<dbReference type="EMBL" id="FUXA01000016">
    <property type="protein sequence ID" value="SJZ98325.1"/>
    <property type="molecule type" value="Genomic_DNA"/>
</dbReference>
<evidence type="ECO:0000313" key="1">
    <source>
        <dbReference type="EMBL" id="SJZ98325.1"/>
    </source>
</evidence>
<evidence type="ECO:0000313" key="2">
    <source>
        <dbReference type="Proteomes" id="UP000189857"/>
    </source>
</evidence>
<dbReference type="Proteomes" id="UP000189857">
    <property type="component" value="Unassembled WGS sequence"/>
</dbReference>
<keyword evidence="2" id="KW-1185">Reference proteome</keyword>
<protein>
    <submittedName>
        <fullName evidence="1">Uncharacterized protein</fullName>
    </submittedName>
</protein>
<gene>
    <name evidence="1" type="ORF">SAMN02745110_02242</name>
</gene>
<dbReference type="RefSeq" id="WP_143000676.1">
    <property type="nucleotide sequence ID" value="NZ_FNHR01000016.1"/>
</dbReference>
<name>A0A1T4Q3C1_9FIRM</name>
<reference evidence="1 2" key="1">
    <citation type="submission" date="2017-02" db="EMBL/GenBank/DDBJ databases">
        <authorList>
            <person name="Peterson S.W."/>
        </authorList>
    </citation>
    <scope>NUCLEOTIDE SEQUENCE [LARGE SCALE GENOMIC DNA]</scope>
    <source>
        <strain evidence="1 2">ATCC 17233</strain>
    </source>
</reference>
<dbReference type="AlphaFoldDB" id="A0A1T4Q3C1"/>
<organism evidence="1 2">
    <name type="scientific">Eubacterium ruminantium</name>
    <dbReference type="NCBI Taxonomy" id="42322"/>
    <lineage>
        <taxon>Bacteria</taxon>
        <taxon>Bacillati</taxon>
        <taxon>Bacillota</taxon>
        <taxon>Clostridia</taxon>
        <taxon>Eubacteriales</taxon>
        <taxon>Eubacteriaceae</taxon>
        <taxon>Eubacterium</taxon>
    </lineage>
</organism>
<accession>A0A1T4Q3C1</accession>
<proteinExistence type="predicted"/>
<dbReference type="Gene3D" id="3.40.960.10">
    <property type="entry name" value="VSR Endonuclease"/>
    <property type="match status" value="1"/>
</dbReference>
<sequence>MLHFNDVMFQKVERYFFLSTFCRIREVGAISRRLTQEEFEKKFYMKYSAGFKVVGCYKNAQTPVDVQCTKCGYIISHTPNHYDKGTSKCPVCNINGDTHKTILGVNDMWSTHPYVAQWLGDPNDGYIYRINTLKELDFVCPNCHKHRNIRPNGLKNGFVCCYCSNGIKYPNKFMANVLKSCNVAFRTEFHFKDSNYKYDFYFNYNNRNYLIEMDGGYGHGNVDTPNATMDEQILIDKAKDELAYKNNYILIRIDCNYDRIENRYDYISNNISKSILGNLFILTESIFKEANTIAQQNDLLKFVNSWNNGVKSYDEFFKVLNVNHRSTVRSYAKRAIELQLLNISYDDFLKQIRLASNNKLAQSKGFPVLCEQTNEVFYSISEAERKMGVSSLRSYFHNNNTYCGKLSDGTKLTWRIINKEEYQKYISNINQDLK</sequence>